<organism evidence="5 6">
    <name type="scientific">Leptonema illini</name>
    <dbReference type="NCBI Taxonomy" id="183"/>
    <lineage>
        <taxon>Bacteria</taxon>
        <taxon>Pseudomonadati</taxon>
        <taxon>Spirochaetota</taxon>
        <taxon>Spirochaetia</taxon>
        <taxon>Leptospirales</taxon>
        <taxon>Leptospiraceae</taxon>
        <taxon>Leptonema</taxon>
    </lineage>
</organism>
<dbReference type="PANTHER" id="PTHR34069:SF2">
    <property type="entry name" value="BETA-KETOACYL-[ACYL-CARRIER-PROTEIN] SYNTHASE III"/>
    <property type="match status" value="1"/>
</dbReference>
<evidence type="ECO:0000313" key="5">
    <source>
        <dbReference type="EMBL" id="KAB2930038.1"/>
    </source>
</evidence>
<dbReference type="SUPFAM" id="SSF53901">
    <property type="entry name" value="Thiolase-like"/>
    <property type="match status" value="1"/>
</dbReference>
<feature type="domain" description="Beta-ketoacyl-[acyl-carrier-protein] synthase III N-terminal" evidence="4">
    <location>
        <begin position="110"/>
        <end position="181"/>
    </location>
</feature>
<keyword evidence="2" id="KW-0012">Acyltransferase</keyword>
<dbReference type="PANTHER" id="PTHR34069">
    <property type="entry name" value="3-OXOACYL-[ACYL-CARRIER-PROTEIN] SYNTHASE 3"/>
    <property type="match status" value="1"/>
</dbReference>
<dbReference type="CDD" id="cd00830">
    <property type="entry name" value="KAS_III"/>
    <property type="match status" value="1"/>
</dbReference>
<dbReference type="GO" id="GO:0044550">
    <property type="term" value="P:secondary metabolite biosynthetic process"/>
    <property type="evidence" value="ECO:0007669"/>
    <property type="project" value="TreeGrafter"/>
</dbReference>
<dbReference type="Gene3D" id="3.40.47.10">
    <property type="match status" value="1"/>
</dbReference>
<dbReference type="InterPro" id="IPR013751">
    <property type="entry name" value="ACP_syn_III_N"/>
</dbReference>
<feature type="domain" description="Beta-ketoacyl-[acyl-carrier-protein] synthase III C-terminal" evidence="3">
    <location>
        <begin position="239"/>
        <end position="326"/>
    </location>
</feature>
<dbReference type="EMBL" id="WBUI01000023">
    <property type="protein sequence ID" value="KAB2930038.1"/>
    <property type="molecule type" value="Genomic_DNA"/>
</dbReference>
<evidence type="ECO:0000256" key="1">
    <source>
        <dbReference type="ARBA" id="ARBA00022679"/>
    </source>
</evidence>
<evidence type="ECO:0000313" key="6">
    <source>
        <dbReference type="Proteomes" id="UP000460298"/>
    </source>
</evidence>
<dbReference type="AlphaFoldDB" id="A0A833LXK5"/>
<protein>
    <submittedName>
        <fullName evidence="5">3-oxoacyl-ACP synthase</fullName>
    </submittedName>
</protein>
<gene>
    <name evidence="5" type="ORF">F9K24_17750</name>
</gene>
<dbReference type="GO" id="GO:0006633">
    <property type="term" value="P:fatty acid biosynthetic process"/>
    <property type="evidence" value="ECO:0007669"/>
    <property type="project" value="InterPro"/>
</dbReference>
<evidence type="ECO:0000259" key="3">
    <source>
        <dbReference type="Pfam" id="PF08541"/>
    </source>
</evidence>
<dbReference type="GO" id="GO:0004315">
    <property type="term" value="F:3-oxoacyl-[acyl-carrier-protein] synthase activity"/>
    <property type="evidence" value="ECO:0007669"/>
    <property type="project" value="InterPro"/>
</dbReference>
<comment type="caution">
    <text evidence="5">The sequence shown here is derived from an EMBL/GenBank/DDBJ whole genome shotgun (WGS) entry which is preliminary data.</text>
</comment>
<sequence>MLRRNVKIVSTGLGLPDTVLHDHELDARLGLPAGETYDFTGVRQRYQSTTETSSLLAARACRAALAQSPFDWNDIDCLVATSATMDKALPYNAAMIHAELGLHEKRTMTLDIGSSCMSFLTGLDLISTAIAFGRFRTAMIVAADISTFTVDYGNLRENGIFGDGAAAAILTADETSSSIIISRSITLSEGVDYCHINAGGSRYHRRVPHSNADAVFGMNGPAMLDLAARQLPAFVESLLSDAGMTMSDIDLVIPHQASKLALDRLSRRLKVSRDRYVDVFERYGNQVAASLPTALHTAIEEKRIQRGQTAMLVGSGAGITIGGMIFVY</sequence>
<evidence type="ECO:0000256" key="2">
    <source>
        <dbReference type="ARBA" id="ARBA00023315"/>
    </source>
</evidence>
<reference evidence="5 6" key="1">
    <citation type="submission" date="2019-10" db="EMBL/GenBank/DDBJ databases">
        <title>Extracellular Electron Transfer in a Candidatus Methanoperedens spp. Enrichment Culture.</title>
        <authorList>
            <person name="Berger S."/>
            <person name="Rangel Shaw D."/>
            <person name="Berben T."/>
            <person name="In 'T Zandt M."/>
            <person name="Frank J."/>
            <person name="Reimann J."/>
            <person name="Jetten M.S.M."/>
            <person name="Welte C.U."/>
        </authorList>
    </citation>
    <scope>NUCLEOTIDE SEQUENCE [LARGE SCALE GENOMIC DNA]</scope>
    <source>
        <strain evidence="5">SB12</strain>
    </source>
</reference>
<dbReference type="Pfam" id="PF08541">
    <property type="entry name" value="ACP_syn_III_C"/>
    <property type="match status" value="1"/>
</dbReference>
<proteinExistence type="predicted"/>
<dbReference type="InterPro" id="IPR013747">
    <property type="entry name" value="ACP_syn_III_C"/>
</dbReference>
<dbReference type="Proteomes" id="UP000460298">
    <property type="component" value="Unassembled WGS sequence"/>
</dbReference>
<dbReference type="InterPro" id="IPR016039">
    <property type="entry name" value="Thiolase-like"/>
</dbReference>
<evidence type="ECO:0000259" key="4">
    <source>
        <dbReference type="Pfam" id="PF08545"/>
    </source>
</evidence>
<keyword evidence="1" id="KW-0808">Transferase</keyword>
<name>A0A833LXK5_9LEPT</name>
<dbReference type="Pfam" id="PF08545">
    <property type="entry name" value="ACP_syn_III"/>
    <property type="match status" value="1"/>
</dbReference>
<accession>A0A833LXK5</accession>